<dbReference type="Proteomes" id="UP001201701">
    <property type="component" value="Unassembled WGS sequence"/>
</dbReference>
<evidence type="ECO:0000313" key="1">
    <source>
        <dbReference type="EMBL" id="MCG7507432.1"/>
    </source>
</evidence>
<comment type="caution">
    <text evidence="1">The sequence shown here is derived from an EMBL/GenBank/DDBJ whole genome shotgun (WGS) entry which is preliminary data.</text>
</comment>
<dbReference type="Gene3D" id="3.30.2000.30">
    <property type="match status" value="1"/>
</dbReference>
<name>A0ABS9QJ44_9HYPH</name>
<dbReference type="EMBL" id="JAKREW010000024">
    <property type="protein sequence ID" value="MCG7507432.1"/>
    <property type="molecule type" value="Genomic_DNA"/>
</dbReference>
<gene>
    <name evidence="1" type="ORF">L4923_20565</name>
</gene>
<evidence type="ECO:0000313" key="2">
    <source>
        <dbReference type="Proteomes" id="UP001201701"/>
    </source>
</evidence>
<accession>A0ABS9QJ44</accession>
<sequence length="138" mass="15349">MSRGAAAADLHKVLFDRLKGDTLLTSALGGAKIFDQEPANVIFPYLTVGRTGVYDWSTATESGSEQLITLQVWSKAKGRHETQAIMRLIRQRLDAGLLALGTHHLIKLRFEFSEIRHDDDLAVHHGLVRYRAVIEDAA</sequence>
<proteinExistence type="predicted"/>
<dbReference type="RefSeq" id="WP_239368567.1">
    <property type="nucleotide sequence ID" value="NZ_JAKREW010000024.1"/>
</dbReference>
<organism evidence="1 2">
    <name type="scientific">Mesorhizobium retamae</name>
    <dbReference type="NCBI Taxonomy" id="2912854"/>
    <lineage>
        <taxon>Bacteria</taxon>
        <taxon>Pseudomonadati</taxon>
        <taxon>Pseudomonadota</taxon>
        <taxon>Alphaproteobacteria</taxon>
        <taxon>Hyphomicrobiales</taxon>
        <taxon>Phyllobacteriaceae</taxon>
        <taxon>Mesorhizobium</taxon>
    </lineage>
</organism>
<dbReference type="InterPro" id="IPR053745">
    <property type="entry name" value="Viral_Tail_Comp_sf"/>
</dbReference>
<dbReference type="Pfam" id="PF11367">
    <property type="entry name" value="Tail_completion_gp17"/>
    <property type="match status" value="1"/>
</dbReference>
<reference evidence="1 2" key="1">
    <citation type="submission" date="2022-02" db="EMBL/GenBank/DDBJ databases">
        <title>Draft genome sequence of Mezorhizobium retamae strain IRAMC:0171 isolated from Retama raetam nodules.</title>
        <authorList>
            <person name="Bengaied R."/>
            <person name="Sbissi I."/>
            <person name="Huber K."/>
            <person name="Ghodbane F."/>
            <person name="Nouioui I."/>
            <person name="Tarhouni M."/>
            <person name="Gtari M."/>
        </authorList>
    </citation>
    <scope>NUCLEOTIDE SEQUENCE [LARGE SCALE GENOMIC DNA]</scope>
    <source>
        <strain evidence="1 2">IRAMC:0171</strain>
    </source>
</reference>
<keyword evidence="2" id="KW-1185">Reference proteome</keyword>
<dbReference type="InterPro" id="IPR021508">
    <property type="entry name" value="Gp17-like"/>
</dbReference>
<protein>
    <submittedName>
        <fullName evidence="1">DUF3168 domain-containing protein</fullName>
    </submittedName>
</protein>